<reference evidence="1 2" key="1">
    <citation type="submission" date="2017-07" db="EMBL/GenBank/DDBJ databases">
        <authorList>
            <person name="Sun Z.S."/>
            <person name="Albrecht U."/>
            <person name="Echele G."/>
            <person name="Lee C.C."/>
        </authorList>
    </citation>
    <scope>NUCLEOTIDE SEQUENCE [LARGE SCALE GENOMIC DNA]</scope>
    <source>
        <strain evidence="1 2">P16-029</strain>
    </source>
</reference>
<gene>
    <name evidence="1" type="ORF">CHT91_11860</name>
</gene>
<dbReference type="AlphaFoldDB" id="A0A3E2DAS4"/>
<protein>
    <recommendedName>
        <fullName evidence="3">Toxin</fullName>
    </recommendedName>
</protein>
<comment type="caution">
    <text evidence="1">The sequence shown here is derived from an EMBL/GenBank/DDBJ whole genome shotgun (WGS) entry which is preliminary data.</text>
</comment>
<name>A0A3E2DAS4_9ACTN</name>
<proteinExistence type="predicted"/>
<evidence type="ECO:0000313" key="1">
    <source>
        <dbReference type="EMBL" id="RFT42093.1"/>
    </source>
</evidence>
<dbReference type="Proteomes" id="UP000259211">
    <property type="component" value="Unassembled WGS sequence"/>
</dbReference>
<evidence type="ECO:0008006" key="3">
    <source>
        <dbReference type="Google" id="ProtNLM"/>
    </source>
</evidence>
<accession>A0A3E2DAS4</accession>
<dbReference type="EMBL" id="NOWI01000013">
    <property type="protein sequence ID" value="RFT42093.1"/>
    <property type="molecule type" value="Genomic_DNA"/>
</dbReference>
<organism evidence="1 2">
    <name type="scientific">Cutibacterium avidum</name>
    <dbReference type="NCBI Taxonomy" id="33010"/>
    <lineage>
        <taxon>Bacteria</taxon>
        <taxon>Bacillati</taxon>
        <taxon>Actinomycetota</taxon>
        <taxon>Actinomycetes</taxon>
        <taxon>Propionibacteriales</taxon>
        <taxon>Propionibacteriaceae</taxon>
        <taxon>Cutibacterium</taxon>
    </lineage>
</organism>
<sequence length="82" mass="9443">MHVEFEFKSSAFRHGCCAEDIEAAWRQWLTDFIEGDHPVKVIRLGFDQAGRLLEIGAHTLEDEGRVIVFHAMPARKRYTDAI</sequence>
<evidence type="ECO:0000313" key="2">
    <source>
        <dbReference type="Proteomes" id="UP000259211"/>
    </source>
</evidence>